<dbReference type="InterPro" id="IPR058460">
    <property type="entry name" value="DUF8147"/>
</dbReference>
<gene>
    <name evidence="3" type="ORF">HHUB_2941</name>
</gene>
<dbReference type="GeneID" id="91110393"/>
<dbReference type="EMBL" id="LN831302">
    <property type="protein sequence ID" value="CQH59289.1"/>
    <property type="molecule type" value="Genomic_DNA"/>
</dbReference>
<sequence>MRTALASLLVGAVVFGVVAVGVTALLSEIIWPSAVLGVPAGVLAGALAAVGTALALEDR</sequence>
<protein>
    <recommendedName>
        <fullName evidence="2">DUF8147 domain-containing protein</fullName>
    </recommendedName>
</protein>
<dbReference type="RefSeq" id="WP_059057339.1">
    <property type="nucleotide sequence ID" value="NZ_CEML01000001.1"/>
</dbReference>
<dbReference type="AlphaFoldDB" id="A0A0U5H424"/>
<reference evidence="4" key="1">
    <citation type="journal article" date="2016" name="Environ. Microbiol.">
        <title>The complete genome of a viable archaeum isolated from 123-million-year-old rock salt.</title>
        <authorList>
            <person name="Jaakkola S.T."/>
            <person name="Pfeiffer F."/>
            <person name="Ravantti J.J."/>
            <person name="Guo Q."/>
            <person name="Liu Y."/>
            <person name="Chen X."/>
            <person name="Ma H."/>
            <person name="Yang C."/>
            <person name="Oksanen H.M."/>
            <person name="Bamford D.H."/>
        </authorList>
    </citation>
    <scope>NUCLEOTIDE SEQUENCE</scope>
    <source>
        <strain evidence="4">JI20-1</strain>
    </source>
</reference>
<evidence type="ECO:0000259" key="2">
    <source>
        <dbReference type="Pfam" id="PF26472"/>
    </source>
</evidence>
<evidence type="ECO:0000313" key="3">
    <source>
        <dbReference type="EMBL" id="CQH59289.1"/>
    </source>
</evidence>
<feature type="domain" description="DUF8147" evidence="2">
    <location>
        <begin position="2"/>
        <end position="59"/>
    </location>
</feature>
<accession>A0A0U5H424</accession>
<feature type="transmembrane region" description="Helical" evidence="1">
    <location>
        <begin position="29"/>
        <end position="56"/>
    </location>
</feature>
<dbReference type="Pfam" id="PF26472">
    <property type="entry name" value="DUF8147"/>
    <property type="match status" value="1"/>
</dbReference>
<dbReference type="KEGG" id="hhb:Hhub_2941"/>
<keyword evidence="1" id="KW-0472">Membrane</keyword>
<proteinExistence type="predicted"/>
<name>A0A0U5H424_9EURY</name>
<keyword evidence="1" id="KW-0812">Transmembrane</keyword>
<evidence type="ECO:0000313" key="4">
    <source>
        <dbReference type="Proteomes" id="UP000066737"/>
    </source>
</evidence>
<dbReference type="Proteomes" id="UP000066737">
    <property type="component" value="Chromosome I"/>
</dbReference>
<keyword evidence="1" id="KW-1133">Transmembrane helix</keyword>
<dbReference type="STRING" id="1407499.HHUB_2941"/>
<evidence type="ECO:0000256" key="1">
    <source>
        <dbReference type="SAM" id="Phobius"/>
    </source>
</evidence>
<keyword evidence="4" id="KW-1185">Reference proteome</keyword>
<organism evidence="3 4">
    <name type="scientific">Halobacterium hubeiense</name>
    <dbReference type="NCBI Taxonomy" id="1407499"/>
    <lineage>
        <taxon>Archaea</taxon>
        <taxon>Methanobacteriati</taxon>
        <taxon>Methanobacteriota</taxon>
        <taxon>Stenosarchaea group</taxon>
        <taxon>Halobacteria</taxon>
        <taxon>Halobacteriales</taxon>
        <taxon>Halobacteriaceae</taxon>
        <taxon>Halobacterium</taxon>
    </lineage>
</organism>